<proteinExistence type="predicted"/>
<sequence>MSFTEENLLSTTAEGDGFFITEPGALLKGGRYRILRKLGSGRCSSTFLVEDLQSISQSSKYLAAKVLSADSTIALQNGLIHELDFLQAVAVGLLAPSLPTLYDHFAQRGPHGVHYCFLTSVLRSHVHAFRASAPAGTLAVHIVKPIIACVVEALKALHSRNIIHADLKADNVLFLGPSTAEIEETIAKEPPLIDGTFEFAGTQYPILRSQPFHPTISWDATPFVVKTIRVVLSDLGAALCADKPKPSGDIGAFALRAPENIIRAECGKEIDVWAIGCMTYELLTGQILFQSQPTTNLTADESLLLLQYAVTGETFDKTLIEQSRVKTQYFDREGNLLKAKTSSYPRQTITELLARHSDLSTNQIVAAATFIGNCLRLNPGGRMSVDQLEMHGWLKTAFTGGMDDE</sequence>
<dbReference type="EMBL" id="MU277207">
    <property type="protein sequence ID" value="KAI0062438.1"/>
    <property type="molecule type" value="Genomic_DNA"/>
</dbReference>
<evidence type="ECO:0000313" key="1">
    <source>
        <dbReference type="EMBL" id="KAI0062438.1"/>
    </source>
</evidence>
<evidence type="ECO:0000313" key="2">
    <source>
        <dbReference type="Proteomes" id="UP000814140"/>
    </source>
</evidence>
<protein>
    <submittedName>
        <fullName evidence="1">Kinase-like protein</fullName>
    </submittedName>
</protein>
<accession>A0ACB8T2U5</accession>
<name>A0ACB8T2U5_9AGAM</name>
<gene>
    <name evidence="1" type="ORF">BV25DRAFT_1803989</name>
</gene>
<comment type="caution">
    <text evidence="1">The sequence shown here is derived from an EMBL/GenBank/DDBJ whole genome shotgun (WGS) entry which is preliminary data.</text>
</comment>
<organism evidence="1 2">
    <name type="scientific">Artomyces pyxidatus</name>
    <dbReference type="NCBI Taxonomy" id="48021"/>
    <lineage>
        <taxon>Eukaryota</taxon>
        <taxon>Fungi</taxon>
        <taxon>Dikarya</taxon>
        <taxon>Basidiomycota</taxon>
        <taxon>Agaricomycotina</taxon>
        <taxon>Agaricomycetes</taxon>
        <taxon>Russulales</taxon>
        <taxon>Auriscalpiaceae</taxon>
        <taxon>Artomyces</taxon>
    </lineage>
</organism>
<dbReference type="Proteomes" id="UP000814140">
    <property type="component" value="Unassembled WGS sequence"/>
</dbReference>
<reference evidence="1" key="1">
    <citation type="submission" date="2021-03" db="EMBL/GenBank/DDBJ databases">
        <authorList>
            <consortium name="DOE Joint Genome Institute"/>
            <person name="Ahrendt S."/>
            <person name="Looney B.P."/>
            <person name="Miyauchi S."/>
            <person name="Morin E."/>
            <person name="Drula E."/>
            <person name="Courty P.E."/>
            <person name="Chicoki N."/>
            <person name="Fauchery L."/>
            <person name="Kohler A."/>
            <person name="Kuo A."/>
            <person name="Labutti K."/>
            <person name="Pangilinan J."/>
            <person name="Lipzen A."/>
            <person name="Riley R."/>
            <person name="Andreopoulos W."/>
            <person name="He G."/>
            <person name="Johnson J."/>
            <person name="Barry K.W."/>
            <person name="Grigoriev I.V."/>
            <person name="Nagy L."/>
            <person name="Hibbett D."/>
            <person name="Henrissat B."/>
            <person name="Matheny P.B."/>
            <person name="Labbe J."/>
            <person name="Martin F."/>
        </authorList>
    </citation>
    <scope>NUCLEOTIDE SEQUENCE</scope>
    <source>
        <strain evidence="1">HHB10654</strain>
    </source>
</reference>
<keyword evidence="2" id="KW-1185">Reference proteome</keyword>
<reference evidence="1" key="2">
    <citation type="journal article" date="2022" name="New Phytol.">
        <title>Evolutionary transition to the ectomycorrhizal habit in the genomes of a hyperdiverse lineage of mushroom-forming fungi.</title>
        <authorList>
            <person name="Looney B."/>
            <person name="Miyauchi S."/>
            <person name="Morin E."/>
            <person name="Drula E."/>
            <person name="Courty P.E."/>
            <person name="Kohler A."/>
            <person name="Kuo A."/>
            <person name="LaButti K."/>
            <person name="Pangilinan J."/>
            <person name="Lipzen A."/>
            <person name="Riley R."/>
            <person name="Andreopoulos W."/>
            <person name="He G."/>
            <person name="Johnson J."/>
            <person name="Nolan M."/>
            <person name="Tritt A."/>
            <person name="Barry K.W."/>
            <person name="Grigoriev I.V."/>
            <person name="Nagy L.G."/>
            <person name="Hibbett D."/>
            <person name="Henrissat B."/>
            <person name="Matheny P.B."/>
            <person name="Labbe J."/>
            <person name="Martin F.M."/>
        </authorList>
    </citation>
    <scope>NUCLEOTIDE SEQUENCE</scope>
    <source>
        <strain evidence="1">HHB10654</strain>
    </source>
</reference>